<keyword evidence="2" id="KW-1185">Reference proteome</keyword>
<evidence type="ECO:0008006" key="3">
    <source>
        <dbReference type="Google" id="ProtNLM"/>
    </source>
</evidence>
<dbReference type="EMBL" id="CP100390">
    <property type="protein sequence ID" value="UZE96396.1"/>
    <property type="molecule type" value="Genomic_DNA"/>
</dbReference>
<dbReference type="Proteomes" id="UP001163739">
    <property type="component" value="Chromosome"/>
</dbReference>
<name>A0ABY6N2S4_9ALTE</name>
<dbReference type="CDD" id="cd00636">
    <property type="entry name" value="TroA-like"/>
    <property type="match status" value="1"/>
</dbReference>
<accession>A0ABY6N2S4</accession>
<proteinExistence type="predicted"/>
<evidence type="ECO:0000313" key="1">
    <source>
        <dbReference type="EMBL" id="UZE96396.1"/>
    </source>
</evidence>
<protein>
    <recommendedName>
        <fullName evidence="3">STAS/SEC14 domain-containing protein</fullName>
    </recommendedName>
</protein>
<reference evidence="1" key="1">
    <citation type="submission" date="2022-06" db="EMBL/GenBank/DDBJ databases">
        <title>Alkalimarinus sp. nov., isolated from gut of a Alitta virens.</title>
        <authorList>
            <person name="Yang A.I."/>
            <person name="Shin N.-R."/>
        </authorList>
    </citation>
    <scope>NUCLEOTIDE SEQUENCE</scope>
    <source>
        <strain evidence="1">A2M4</strain>
    </source>
</reference>
<gene>
    <name evidence="1" type="ORF">NKI27_01225</name>
</gene>
<organism evidence="1 2">
    <name type="scientific">Alkalimarinus alittae</name>
    <dbReference type="NCBI Taxonomy" id="2961619"/>
    <lineage>
        <taxon>Bacteria</taxon>
        <taxon>Pseudomonadati</taxon>
        <taxon>Pseudomonadota</taxon>
        <taxon>Gammaproteobacteria</taxon>
        <taxon>Alteromonadales</taxon>
        <taxon>Alteromonadaceae</taxon>
        <taxon>Alkalimarinus</taxon>
    </lineage>
</organism>
<evidence type="ECO:0000313" key="2">
    <source>
        <dbReference type="Proteomes" id="UP001163739"/>
    </source>
</evidence>
<sequence>MAFMVFWEENGVTVSLGGDLDINEINRAGAALYSDPRFRQCKYQLFDFLEADMSSLSLEDIDGMAAKDVFASITIHNPSIALVTNNPIHTVLIEHYIKVSEQLGITWGAKAFSSRKEAEEWCKEIGEAIEQ</sequence>
<dbReference type="RefSeq" id="WP_265047882.1">
    <property type="nucleotide sequence ID" value="NZ_CP100390.1"/>
</dbReference>